<evidence type="ECO:0000256" key="2">
    <source>
        <dbReference type="ARBA" id="ARBA00012255"/>
    </source>
</evidence>
<evidence type="ECO:0000256" key="4">
    <source>
        <dbReference type="ARBA" id="ARBA00041057"/>
    </source>
</evidence>
<dbReference type="InterPro" id="IPR036705">
    <property type="entry name" value="Ribosyl_crysJ1_sf"/>
</dbReference>
<keyword evidence="14" id="KW-1185">Reference proteome</keyword>
<dbReference type="SUPFAM" id="SSF101478">
    <property type="entry name" value="ADP-ribosylglycohydrolase"/>
    <property type="match status" value="1"/>
</dbReference>
<evidence type="ECO:0000256" key="12">
    <source>
        <dbReference type="PIRSR" id="PIRSR605502-1"/>
    </source>
</evidence>
<feature type="binding site" evidence="12">
    <location>
        <position position="334"/>
    </location>
    <ligand>
        <name>Mg(2+)</name>
        <dbReference type="ChEBI" id="CHEBI:18420"/>
        <label>1</label>
    </ligand>
</feature>
<evidence type="ECO:0000313" key="14">
    <source>
        <dbReference type="Proteomes" id="UP000717328"/>
    </source>
</evidence>
<sequence length="396" mass="43541">MARPLRLDAQIPTPASASTKIQLAILATAMIDALGGPPEFHERFTFPLITGMQPNNNFNLPPGVWTDDTSMTLCLAQSLSLATRSGNDGTRGNFDEREQLEAYKAWYRKGKLSAIGRCFDIGTTIRRALHIYEQCSPDDEIGIVLERIAAQLGGESSSGNGSLMRVLPIGLAYWRDEGLAKEHARRSSRTTHPNALCQEACEVWTAAIVRVMQASTMGSRENYTKLDLVKFFAEFAYTDSKLQKALSLPSSAPPVPTTGEQEEYYRKHHPILLLITKTSEHYSNREGFSKPIPRTEELPSTGYVLHTLVAALYCFLATETFEEGAIMAVNLGSDADTVGAVYAGLAGCWYGGKEKAGVDDLFWTNRTRGWRAGLVQHQLVEEVANGLVVFSTKLGE</sequence>
<accession>A0A9P7K5B4</accession>
<reference evidence="13" key="1">
    <citation type="submission" date="2021-02" db="EMBL/GenBank/DDBJ databases">
        <authorList>
            <person name="Nieuwenhuis M."/>
            <person name="Van De Peppel L.J.J."/>
        </authorList>
    </citation>
    <scope>NUCLEOTIDE SEQUENCE</scope>
    <source>
        <strain evidence="13">D49</strain>
    </source>
</reference>
<dbReference type="InterPro" id="IPR050792">
    <property type="entry name" value="ADP-ribosylglycohydrolase"/>
</dbReference>
<dbReference type="EMBL" id="JABCKI010005825">
    <property type="protein sequence ID" value="KAG5637498.1"/>
    <property type="molecule type" value="Genomic_DNA"/>
</dbReference>
<name>A0A9P7K5B4_9AGAR</name>
<dbReference type="Proteomes" id="UP000717328">
    <property type="component" value="Unassembled WGS sequence"/>
</dbReference>
<dbReference type="EC" id="3.2.1.143" evidence="2"/>
<evidence type="ECO:0000256" key="9">
    <source>
        <dbReference type="ARBA" id="ARBA00043187"/>
    </source>
</evidence>
<evidence type="ECO:0000256" key="6">
    <source>
        <dbReference type="ARBA" id="ARBA00042471"/>
    </source>
</evidence>
<feature type="binding site" evidence="12">
    <location>
        <position position="336"/>
    </location>
    <ligand>
        <name>Mg(2+)</name>
        <dbReference type="ChEBI" id="CHEBI:18420"/>
        <label>1</label>
    </ligand>
</feature>
<comment type="caution">
    <text evidence="13">The sequence shown here is derived from an EMBL/GenBank/DDBJ whole genome shotgun (WGS) entry which is preliminary data.</text>
</comment>
<evidence type="ECO:0000256" key="7">
    <source>
        <dbReference type="ARBA" id="ARBA00042722"/>
    </source>
</evidence>
<keyword evidence="12" id="KW-0460">Magnesium</keyword>
<comment type="similarity">
    <text evidence="1">Belongs to the ADP-ribosylglycohydrolase family.</text>
</comment>
<dbReference type="GO" id="GO:0004649">
    <property type="term" value="F:poly(ADP-ribose) glycohydrolase activity"/>
    <property type="evidence" value="ECO:0007669"/>
    <property type="project" value="UniProtKB-EC"/>
</dbReference>
<comment type="cofactor">
    <cofactor evidence="12">
        <name>Mg(2+)</name>
        <dbReference type="ChEBI" id="CHEBI:18420"/>
    </cofactor>
    <text evidence="12">Binds 2 magnesium ions per subunit.</text>
</comment>
<evidence type="ECO:0000256" key="5">
    <source>
        <dbReference type="ARBA" id="ARBA00042398"/>
    </source>
</evidence>
<keyword evidence="3" id="KW-0378">Hydrolase</keyword>
<keyword evidence="12" id="KW-0479">Metal-binding</keyword>
<protein>
    <recommendedName>
        <fullName evidence="4">ADP-ribosylhydrolase ARH3</fullName>
        <ecNumber evidence="2">3.2.1.143</ecNumber>
    </recommendedName>
    <alternativeName>
        <fullName evidence="5">ADP-ribose glycohydrolase ARH3</fullName>
    </alternativeName>
    <alternativeName>
        <fullName evidence="6">ADP-ribosylhydrolase 3</fullName>
    </alternativeName>
    <alternativeName>
        <fullName evidence="9">O-acetyl-ADP-ribose deacetylase ARH3</fullName>
    </alternativeName>
    <alternativeName>
        <fullName evidence="10">Poly(ADP-ribose) glycohydrolase ARH3</fullName>
    </alternativeName>
    <alternativeName>
        <fullName evidence="8">[Protein ADP-ribosylarginine] hydrolase-like protein 2</fullName>
    </alternativeName>
    <alternativeName>
        <fullName evidence="7">[Protein ADP-ribosylserine] hydrolase</fullName>
    </alternativeName>
</protein>
<evidence type="ECO:0000256" key="8">
    <source>
        <dbReference type="ARBA" id="ARBA00042850"/>
    </source>
</evidence>
<dbReference type="OrthoDB" id="2021138at2759"/>
<feature type="binding site" evidence="12">
    <location>
        <position position="66"/>
    </location>
    <ligand>
        <name>Mg(2+)</name>
        <dbReference type="ChEBI" id="CHEBI:18420"/>
        <label>1</label>
    </ligand>
</feature>
<evidence type="ECO:0000256" key="11">
    <source>
        <dbReference type="ARBA" id="ARBA00049015"/>
    </source>
</evidence>
<organism evidence="13 14">
    <name type="scientific">Sphagnurus paluster</name>
    <dbReference type="NCBI Taxonomy" id="117069"/>
    <lineage>
        <taxon>Eukaryota</taxon>
        <taxon>Fungi</taxon>
        <taxon>Dikarya</taxon>
        <taxon>Basidiomycota</taxon>
        <taxon>Agaricomycotina</taxon>
        <taxon>Agaricomycetes</taxon>
        <taxon>Agaricomycetidae</taxon>
        <taxon>Agaricales</taxon>
        <taxon>Tricholomatineae</taxon>
        <taxon>Lyophyllaceae</taxon>
        <taxon>Sphagnurus</taxon>
    </lineage>
</organism>
<proteinExistence type="inferred from homology"/>
<comment type="catalytic activity">
    <reaction evidence="11">
        <text>alpha-NAD(+) + H2O = ADP-D-ribose + nicotinamide + H(+)</text>
        <dbReference type="Rhea" id="RHEA:68792"/>
        <dbReference type="ChEBI" id="CHEBI:15377"/>
        <dbReference type="ChEBI" id="CHEBI:15378"/>
        <dbReference type="ChEBI" id="CHEBI:17154"/>
        <dbReference type="ChEBI" id="CHEBI:57967"/>
        <dbReference type="ChEBI" id="CHEBI:77017"/>
    </reaction>
</comment>
<gene>
    <name evidence="13" type="ORF">H0H81_004371</name>
</gene>
<dbReference type="Pfam" id="PF03747">
    <property type="entry name" value="ADP_ribosyl_GH"/>
    <property type="match status" value="1"/>
</dbReference>
<dbReference type="GO" id="GO:0046872">
    <property type="term" value="F:metal ion binding"/>
    <property type="evidence" value="ECO:0007669"/>
    <property type="project" value="UniProtKB-KW"/>
</dbReference>
<dbReference type="Gene3D" id="1.10.4080.10">
    <property type="entry name" value="ADP-ribosylation/Crystallin J1"/>
    <property type="match status" value="1"/>
</dbReference>
<dbReference type="PANTHER" id="PTHR16222:SF24">
    <property type="entry name" value="ADP-RIBOSYLHYDROLASE ARH3"/>
    <property type="match status" value="1"/>
</dbReference>
<dbReference type="InterPro" id="IPR005502">
    <property type="entry name" value="Ribosyl_crysJ1"/>
</dbReference>
<dbReference type="PANTHER" id="PTHR16222">
    <property type="entry name" value="ADP-RIBOSYLGLYCOHYDROLASE"/>
    <property type="match status" value="1"/>
</dbReference>
<evidence type="ECO:0000256" key="1">
    <source>
        <dbReference type="ARBA" id="ARBA00010702"/>
    </source>
</evidence>
<reference evidence="13" key="2">
    <citation type="submission" date="2021-10" db="EMBL/GenBank/DDBJ databases">
        <title>Phylogenomics reveals ancestral predisposition of the termite-cultivated fungus Termitomyces towards a domesticated lifestyle.</title>
        <authorList>
            <person name="Auxier B."/>
            <person name="Grum-Grzhimaylo A."/>
            <person name="Cardenas M.E."/>
            <person name="Lodge J.D."/>
            <person name="Laessoe T."/>
            <person name="Pedersen O."/>
            <person name="Smith M.E."/>
            <person name="Kuyper T.W."/>
            <person name="Franco-Molano E.A."/>
            <person name="Baroni T.J."/>
            <person name="Aanen D.K."/>
        </authorList>
    </citation>
    <scope>NUCLEOTIDE SEQUENCE</scope>
    <source>
        <strain evidence="13">D49</strain>
    </source>
</reference>
<evidence type="ECO:0000256" key="10">
    <source>
        <dbReference type="ARBA" id="ARBA00043193"/>
    </source>
</evidence>
<evidence type="ECO:0000313" key="13">
    <source>
        <dbReference type="EMBL" id="KAG5637498.1"/>
    </source>
</evidence>
<feature type="binding site" evidence="12">
    <location>
        <position position="67"/>
    </location>
    <ligand>
        <name>Mg(2+)</name>
        <dbReference type="ChEBI" id="CHEBI:18420"/>
        <label>1</label>
    </ligand>
</feature>
<dbReference type="AlphaFoldDB" id="A0A9P7K5B4"/>
<feature type="binding site" evidence="12">
    <location>
        <position position="337"/>
    </location>
    <ligand>
        <name>Mg(2+)</name>
        <dbReference type="ChEBI" id="CHEBI:18420"/>
        <label>1</label>
    </ligand>
</feature>
<feature type="binding site" evidence="12">
    <location>
        <position position="68"/>
    </location>
    <ligand>
        <name>Mg(2+)</name>
        <dbReference type="ChEBI" id="CHEBI:18420"/>
        <label>1</label>
    </ligand>
</feature>
<evidence type="ECO:0000256" key="3">
    <source>
        <dbReference type="ARBA" id="ARBA00022801"/>
    </source>
</evidence>